<dbReference type="InterPro" id="IPR036423">
    <property type="entry name" value="SOD-like_Cu/Zn_dom_sf"/>
</dbReference>
<keyword evidence="3" id="KW-0186">Copper</keyword>
<feature type="region of interest" description="Disordered" evidence="4">
    <location>
        <begin position="43"/>
        <end position="80"/>
    </location>
</feature>
<dbReference type="Pfam" id="PF00080">
    <property type="entry name" value="Sod_Cu"/>
    <property type="match status" value="1"/>
</dbReference>
<dbReference type="InterPro" id="IPR024134">
    <property type="entry name" value="SOD_Cu/Zn_/chaperone"/>
</dbReference>
<dbReference type="Gene3D" id="2.60.40.200">
    <property type="entry name" value="Superoxide dismutase, copper/zinc binding domain"/>
    <property type="match status" value="1"/>
</dbReference>
<accession>A0A839RNB4</accession>
<evidence type="ECO:0000256" key="4">
    <source>
        <dbReference type="SAM" id="MobiDB-lite"/>
    </source>
</evidence>
<sequence length="248" mass="25965">MASQVRRTLHGRGVSWRNPGVAAAAVAAGALIISGCAAPYEAPSTMTEEVPPPPVWTGEPEPVDFHEDEDEHGDESSSPGRTLEAQLALADGTEIGLVTITETEDFLRIRAVIQADSDDLTPGFKGFHIHEVGACEANGEDDAFTSAGGHLNLEGATHEGTGASGDLVSIQILENGRAELVTLTDRVTVDDLLIGDGTSFIVHEGPDNFANIPDRYEHAEGDDVPDEQTLATGDAGDRVACGVIEVSS</sequence>
<name>A0A839RNB4_9ACTN</name>
<dbReference type="GO" id="GO:0005507">
    <property type="term" value="F:copper ion binding"/>
    <property type="evidence" value="ECO:0007669"/>
    <property type="project" value="InterPro"/>
</dbReference>
<keyword evidence="8" id="KW-1185">Reference proteome</keyword>
<feature type="transmembrane region" description="Helical" evidence="5">
    <location>
        <begin position="21"/>
        <end position="40"/>
    </location>
</feature>
<comment type="caution">
    <text evidence="7">The sequence shown here is derived from an EMBL/GenBank/DDBJ whole genome shotgun (WGS) entry which is preliminary data.</text>
</comment>
<evidence type="ECO:0000313" key="8">
    <source>
        <dbReference type="Proteomes" id="UP000567922"/>
    </source>
</evidence>
<organism evidence="7 8">
    <name type="scientific">Hoyosella altamirensis</name>
    <dbReference type="NCBI Taxonomy" id="616997"/>
    <lineage>
        <taxon>Bacteria</taxon>
        <taxon>Bacillati</taxon>
        <taxon>Actinomycetota</taxon>
        <taxon>Actinomycetes</taxon>
        <taxon>Mycobacteriales</taxon>
        <taxon>Hoyosellaceae</taxon>
        <taxon>Hoyosella</taxon>
    </lineage>
</organism>
<evidence type="ECO:0000256" key="2">
    <source>
        <dbReference type="ARBA" id="ARBA00024900"/>
    </source>
</evidence>
<feature type="domain" description="Superoxide dismutase copper/zinc binding" evidence="6">
    <location>
        <begin position="96"/>
        <end position="244"/>
    </location>
</feature>
<dbReference type="EMBL" id="JACHWS010000002">
    <property type="protein sequence ID" value="MBB3037556.1"/>
    <property type="molecule type" value="Genomic_DNA"/>
</dbReference>
<dbReference type="PROSITE" id="PS00332">
    <property type="entry name" value="SOD_CU_ZN_2"/>
    <property type="match status" value="1"/>
</dbReference>
<evidence type="ECO:0000313" key="7">
    <source>
        <dbReference type="EMBL" id="MBB3037556.1"/>
    </source>
</evidence>
<evidence type="ECO:0000256" key="5">
    <source>
        <dbReference type="SAM" id="Phobius"/>
    </source>
</evidence>
<keyword evidence="5" id="KW-0472">Membrane</keyword>
<dbReference type="Proteomes" id="UP000567922">
    <property type="component" value="Unassembled WGS sequence"/>
</dbReference>
<comment type="function">
    <text evidence="2">Destroys radicals which are normally produced within the cells and which are toxic to biological systems. May play a role in favoring mycobacterial survival in phagocytes.</text>
</comment>
<keyword evidence="3 7" id="KW-0560">Oxidoreductase</keyword>
<reference evidence="7 8" key="1">
    <citation type="submission" date="2020-08" db="EMBL/GenBank/DDBJ databases">
        <title>Sequencing the genomes of 1000 actinobacteria strains.</title>
        <authorList>
            <person name="Klenk H.-P."/>
        </authorList>
    </citation>
    <scope>NUCLEOTIDE SEQUENCE [LARGE SCALE GENOMIC DNA]</scope>
    <source>
        <strain evidence="7 8">DSM 45258</strain>
    </source>
</reference>
<dbReference type="EC" id="1.15.1.1" evidence="3"/>
<proteinExistence type="inferred from homology"/>
<dbReference type="PANTHER" id="PTHR10003">
    <property type="entry name" value="SUPEROXIDE DISMUTASE CU-ZN -RELATED"/>
    <property type="match status" value="1"/>
</dbReference>
<evidence type="ECO:0000259" key="6">
    <source>
        <dbReference type="Pfam" id="PF00080"/>
    </source>
</evidence>
<comment type="similarity">
    <text evidence="1 3">Belongs to the Cu-Zn superoxide dismutase family.</text>
</comment>
<evidence type="ECO:0000256" key="1">
    <source>
        <dbReference type="ARBA" id="ARBA00010457"/>
    </source>
</evidence>
<dbReference type="InterPro" id="IPR001424">
    <property type="entry name" value="SOD_Cu_Zn_dom"/>
</dbReference>
<dbReference type="GO" id="GO:0004784">
    <property type="term" value="F:superoxide dismutase activity"/>
    <property type="evidence" value="ECO:0007669"/>
    <property type="project" value="UniProtKB-EC"/>
</dbReference>
<dbReference type="AlphaFoldDB" id="A0A839RNB4"/>
<dbReference type="SUPFAM" id="SSF49329">
    <property type="entry name" value="Cu,Zn superoxide dismutase-like"/>
    <property type="match status" value="1"/>
</dbReference>
<protein>
    <recommendedName>
        <fullName evidence="3">Superoxide dismutase [Cu-Zn]</fullName>
        <ecNumber evidence="3">1.15.1.1</ecNumber>
    </recommendedName>
</protein>
<comment type="cofactor">
    <cofactor evidence="3">
        <name>Cu cation</name>
        <dbReference type="ChEBI" id="CHEBI:23378"/>
    </cofactor>
    <text evidence="3">Binds 1 copper ion per subunit.</text>
</comment>
<keyword evidence="5" id="KW-1133">Transmembrane helix</keyword>
<comment type="catalytic activity">
    <reaction evidence="3">
        <text>2 superoxide + 2 H(+) = H2O2 + O2</text>
        <dbReference type="Rhea" id="RHEA:20696"/>
        <dbReference type="ChEBI" id="CHEBI:15378"/>
        <dbReference type="ChEBI" id="CHEBI:15379"/>
        <dbReference type="ChEBI" id="CHEBI:16240"/>
        <dbReference type="ChEBI" id="CHEBI:18421"/>
        <dbReference type="EC" id="1.15.1.1"/>
    </reaction>
</comment>
<gene>
    <name evidence="7" type="ORF">FHU29_002005</name>
</gene>
<keyword evidence="5" id="KW-0812">Transmembrane</keyword>
<evidence type="ECO:0000256" key="3">
    <source>
        <dbReference type="RuleBase" id="RU000393"/>
    </source>
</evidence>
<keyword evidence="3" id="KW-0862">Zinc</keyword>
<comment type="cofactor">
    <cofactor evidence="3">
        <name>Zn(2+)</name>
        <dbReference type="ChEBI" id="CHEBI:29105"/>
    </cofactor>
    <text evidence="3">Binds 1 zinc ion per subunit.</text>
</comment>
<dbReference type="RefSeq" id="WP_064441010.1">
    <property type="nucleotide sequence ID" value="NZ_BDDI01000011.1"/>
</dbReference>
<dbReference type="InterPro" id="IPR018152">
    <property type="entry name" value="SOD_Cu/Zn_BS"/>
</dbReference>
<keyword evidence="3" id="KW-0479">Metal-binding</keyword>